<dbReference type="AlphaFoldDB" id="A0A9W6Z233"/>
<accession>A0A9W6Z233</accession>
<feature type="compositionally biased region" description="Low complexity" evidence="1">
    <location>
        <begin position="8"/>
        <end position="21"/>
    </location>
</feature>
<reference evidence="2" key="1">
    <citation type="submission" date="2023-04" db="EMBL/GenBank/DDBJ databases">
        <title>Ambrosiozyma monospora NBRC 1965.</title>
        <authorList>
            <person name="Ichikawa N."/>
            <person name="Sato H."/>
            <person name="Tonouchi N."/>
        </authorList>
    </citation>
    <scope>NUCLEOTIDE SEQUENCE</scope>
    <source>
        <strain evidence="2">NBRC 1965</strain>
    </source>
</reference>
<feature type="region of interest" description="Disordered" evidence="1">
    <location>
        <begin position="1"/>
        <end position="21"/>
    </location>
</feature>
<protein>
    <submittedName>
        <fullName evidence="2">Unnamed protein product</fullName>
    </submittedName>
</protein>
<evidence type="ECO:0000313" key="3">
    <source>
        <dbReference type="Proteomes" id="UP001165063"/>
    </source>
</evidence>
<comment type="caution">
    <text evidence="2">The sequence shown here is derived from an EMBL/GenBank/DDBJ whole genome shotgun (WGS) entry which is preliminary data.</text>
</comment>
<gene>
    <name evidence="2" type="ORF">Amon01_000521000</name>
</gene>
<dbReference type="Proteomes" id="UP001165063">
    <property type="component" value="Unassembled WGS sequence"/>
</dbReference>
<keyword evidence="3" id="KW-1185">Reference proteome</keyword>
<evidence type="ECO:0000313" key="2">
    <source>
        <dbReference type="EMBL" id="GMG39282.1"/>
    </source>
</evidence>
<name>A0A9W6Z233_AMBMO</name>
<sequence length="92" mass="10420">MMHERHTNNSQNKNNNQNNKKCINSAKEAIQAVGVKLDRWFVEAELPVSQNPMLSMVDRDKVEDGEIVVPPDVSFTSGGPVQCQLKSLLKRW</sequence>
<dbReference type="EMBL" id="BSXU01002785">
    <property type="protein sequence ID" value="GMG39282.1"/>
    <property type="molecule type" value="Genomic_DNA"/>
</dbReference>
<organism evidence="2 3">
    <name type="scientific">Ambrosiozyma monospora</name>
    <name type="common">Yeast</name>
    <name type="synonym">Endomycopsis monosporus</name>
    <dbReference type="NCBI Taxonomy" id="43982"/>
    <lineage>
        <taxon>Eukaryota</taxon>
        <taxon>Fungi</taxon>
        <taxon>Dikarya</taxon>
        <taxon>Ascomycota</taxon>
        <taxon>Saccharomycotina</taxon>
        <taxon>Pichiomycetes</taxon>
        <taxon>Pichiales</taxon>
        <taxon>Pichiaceae</taxon>
        <taxon>Ambrosiozyma</taxon>
    </lineage>
</organism>
<proteinExistence type="predicted"/>
<evidence type="ECO:0000256" key="1">
    <source>
        <dbReference type="SAM" id="MobiDB-lite"/>
    </source>
</evidence>